<feature type="region of interest" description="Disordered" evidence="1">
    <location>
        <begin position="182"/>
        <end position="209"/>
    </location>
</feature>
<reference evidence="2 3" key="1">
    <citation type="submission" date="2017-12" db="EMBL/GenBank/DDBJ databases">
        <authorList>
            <consortium name="DOE Joint Genome Institute"/>
            <person name="Haridas S."/>
            <person name="Kjaerbolling I."/>
            <person name="Vesth T.C."/>
            <person name="Frisvad J.C."/>
            <person name="Nybo J.L."/>
            <person name="Theobald S."/>
            <person name="Kuo A."/>
            <person name="Bowyer P."/>
            <person name="Matsuda Y."/>
            <person name="Mondo S."/>
            <person name="Lyhne E.K."/>
            <person name="Kogle M.E."/>
            <person name="Clum A."/>
            <person name="Lipzen A."/>
            <person name="Salamov A."/>
            <person name="Ngan C.Y."/>
            <person name="Daum C."/>
            <person name="Chiniquy J."/>
            <person name="Barry K."/>
            <person name="LaButti K."/>
            <person name="Simmons B.A."/>
            <person name="Magnuson J.K."/>
            <person name="Mortensen U.H."/>
            <person name="Larsen T.O."/>
            <person name="Grigoriev I.V."/>
            <person name="Baker S.E."/>
            <person name="Andersen M.R."/>
            <person name="Nordberg H.P."/>
            <person name="Cantor M.N."/>
            <person name="Hua S.X."/>
        </authorList>
    </citation>
    <scope>NUCLEOTIDE SEQUENCE [LARGE SCALE GENOMIC DNA]</scope>
    <source>
        <strain evidence="2 3">CBS 102.13</strain>
    </source>
</reference>
<dbReference type="EMBL" id="KZ559152">
    <property type="protein sequence ID" value="PLB36308.1"/>
    <property type="molecule type" value="Genomic_DNA"/>
</dbReference>
<evidence type="ECO:0000313" key="3">
    <source>
        <dbReference type="Proteomes" id="UP000234585"/>
    </source>
</evidence>
<dbReference type="AlphaFoldDB" id="A0A2I2F6W3"/>
<dbReference type="GeneID" id="36520467"/>
<gene>
    <name evidence="2" type="ORF">BDW47DRAFT_108753</name>
</gene>
<proteinExistence type="predicted"/>
<sequence length="230" mass="25382">MASHQLQALGGCADTTYRPEENIAFRFGSSPVADDRNQVQKELIALFNRQINVEETPSYGDQTIQLPPCNQSIYDATQCLGHSPYAALEECMQQLANPSRVTMRAIAEDCPINCGIDPWSLSAEQLRVFQYALHEKRLGFPGDPSAYRGDSNIVDSPAVKRQPSVDFKVHQNGQILSFETADGLEDPSQLRPAVDSEADNSPPEYLGDDDDLQYAESYMIAGYETLSGTL</sequence>
<dbReference type="RefSeq" id="XP_024670320.1">
    <property type="nucleotide sequence ID" value="XM_024813307.1"/>
</dbReference>
<name>A0A2I2F6W3_ASPCN</name>
<dbReference type="OrthoDB" id="5357075at2759"/>
<protein>
    <submittedName>
        <fullName evidence="2">Uncharacterized protein</fullName>
    </submittedName>
</protein>
<accession>A0A2I2F6W3</accession>
<dbReference type="Proteomes" id="UP000234585">
    <property type="component" value="Unassembled WGS sequence"/>
</dbReference>
<evidence type="ECO:0000313" key="2">
    <source>
        <dbReference type="EMBL" id="PLB36308.1"/>
    </source>
</evidence>
<organism evidence="2 3">
    <name type="scientific">Aspergillus candidus</name>
    <dbReference type="NCBI Taxonomy" id="41067"/>
    <lineage>
        <taxon>Eukaryota</taxon>
        <taxon>Fungi</taxon>
        <taxon>Dikarya</taxon>
        <taxon>Ascomycota</taxon>
        <taxon>Pezizomycotina</taxon>
        <taxon>Eurotiomycetes</taxon>
        <taxon>Eurotiomycetidae</taxon>
        <taxon>Eurotiales</taxon>
        <taxon>Aspergillaceae</taxon>
        <taxon>Aspergillus</taxon>
        <taxon>Aspergillus subgen. Circumdati</taxon>
    </lineage>
</organism>
<evidence type="ECO:0000256" key="1">
    <source>
        <dbReference type="SAM" id="MobiDB-lite"/>
    </source>
</evidence>
<keyword evidence="3" id="KW-1185">Reference proteome</keyword>